<reference evidence="2 3" key="1">
    <citation type="submission" date="2017-05" db="EMBL/GenBank/DDBJ databases">
        <authorList>
            <person name="Song R."/>
            <person name="Chenine A.L."/>
            <person name="Ruprecht R.M."/>
        </authorList>
    </citation>
    <scope>NUCLEOTIDE SEQUENCE [LARGE SCALE GENOMIC DNA]</scope>
    <source>
        <strain evidence="2 3">CECT 8898</strain>
    </source>
</reference>
<protein>
    <submittedName>
        <fullName evidence="2">Arylesterase</fullName>
        <ecNumber evidence="2">3.1.1.2</ecNumber>
    </submittedName>
</protein>
<accession>A0A238K9I3</accession>
<dbReference type="SUPFAM" id="SSF53474">
    <property type="entry name" value="alpha/beta-Hydrolases"/>
    <property type="match status" value="1"/>
</dbReference>
<dbReference type="AlphaFoldDB" id="A0A238K9I3"/>
<dbReference type="EC" id="3.1.1.2" evidence="2"/>
<dbReference type="Pfam" id="PF00561">
    <property type="entry name" value="Abhydrolase_1"/>
    <property type="match status" value="2"/>
</dbReference>
<dbReference type="Proteomes" id="UP000207598">
    <property type="component" value="Unassembled WGS sequence"/>
</dbReference>
<feature type="domain" description="AB hydrolase-1" evidence="1">
    <location>
        <begin position="234"/>
        <end position="292"/>
    </location>
</feature>
<sequence>MTLLGGALTLAALGTAALPMCREARRSPIAALRDAAPGGFAKLPSGTTHYQWFGPESGPVTVCIHGLTTPSFVWQGLVPHLVKAGQRVLTYDLYGRGYSDAPRGAQTPAFFIRQLTELLAHVQVPAPVTLIGYSMGGAIAACMAAQAPERIARLVLLAPAGMGHDLGSLSRRAAQVPLIGDWLFHMAYPGILHTGIESERGTPGSVPDIADQQLFQLTRRGYLRAVLSSLRGQLARPLEDEHCRIARAGTPVLAIWGRDDSVIPIRAMGTLAQWNRSAHQEVIAGAGHGLTYTHTPQVARAILA</sequence>
<gene>
    <name evidence="2" type="ORF">MAA8898_02030</name>
</gene>
<name>A0A238K9I3_9RHOB</name>
<evidence type="ECO:0000313" key="2">
    <source>
        <dbReference type="EMBL" id="SMX39475.1"/>
    </source>
</evidence>
<organism evidence="2 3">
    <name type="scientific">Maliponia aquimaris</name>
    <dbReference type="NCBI Taxonomy" id="1673631"/>
    <lineage>
        <taxon>Bacteria</taxon>
        <taxon>Pseudomonadati</taxon>
        <taxon>Pseudomonadota</taxon>
        <taxon>Alphaproteobacteria</taxon>
        <taxon>Rhodobacterales</taxon>
        <taxon>Paracoccaceae</taxon>
        <taxon>Maliponia</taxon>
    </lineage>
</organism>
<dbReference type="InterPro" id="IPR029058">
    <property type="entry name" value="AB_hydrolase_fold"/>
</dbReference>
<dbReference type="GO" id="GO:0016020">
    <property type="term" value="C:membrane"/>
    <property type="evidence" value="ECO:0007669"/>
    <property type="project" value="TreeGrafter"/>
</dbReference>
<keyword evidence="2" id="KW-0378">Hydrolase</keyword>
<dbReference type="PANTHER" id="PTHR43798">
    <property type="entry name" value="MONOACYLGLYCEROL LIPASE"/>
    <property type="match status" value="1"/>
</dbReference>
<dbReference type="Gene3D" id="3.40.50.1820">
    <property type="entry name" value="alpha/beta hydrolase"/>
    <property type="match status" value="1"/>
</dbReference>
<dbReference type="InterPro" id="IPR050266">
    <property type="entry name" value="AB_hydrolase_sf"/>
</dbReference>
<evidence type="ECO:0000259" key="1">
    <source>
        <dbReference type="Pfam" id="PF00561"/>
    </source>
</evidence>
<keyword evidence="3" id="KW-1185">Reference proteome</keyword>
<dbReference type="PRINTS" id="PR00111">
    <property type="entry name" value="ABHYDROLASE"/>
</dbReference>
<dbReference type="RefSeq" id="WP_176445118.1">
    <property type="nucleotide sequence ID" value="NZ_FXYF01000004.1"/>
</dbReference>
<dbReference type="InterPro" id="IPR000073">
    <property type="entry name" value="AB_hydrolase_1"/>
</dbReference>
<dbReference type="PANTHER" id="PTHR43798:SF33">
    <property type="entry name" value="HYDROLASE, PUTATIVE (AFU_ORTHOLOGUE AFUA_2G14860)-RELATED"/>
    <property type="match status" value="1"/>
</dbReference>
<proteinExistence type="predicted"/>
<dbReference type="GO" id="GO:0004064">
    <property type="term" value="F:arylesterase activity"/>
    <property type="evidence" value="ECO:0007669"/>
    <property type="project" value="UniProtKB-EC"/>
</dbReference>
<dbReference type="EMBL" id="FXYF01000004">
    <property type="protein sequence ID" value="SMX39475.1"/>
    <property type="molecule type" value="Genomic_DNA"/>
</dbReference>
<evidence type="ECO:0000313" key="3">
    <source>
        <dbReference type="Proteomes" id="UP000207598"/>
    </source>
</evidence>
<feature type="domain" description="AB hydrolase-1" evidence="1">
    <location>
        <begin position="62"/>
        <end position="174"/>
    </location>
</feature>